<keyword evidence="2" id="KW-0723">Serine/threonine-protein kinase</keyword>
<feature type="domain" description="Protein kinase" evidence="1">
    <location>
        <begin position="55"/>
        <end position="414"/>
    </location>
</feature>
<name>A0A3G5A4I1_9VIRU</name>
<dbReference type="PROSITE" id="PS00108">
    <property type="entry name" value="PROTEIN_KINASE_ST"/>
    <property type="match status" value="1"/>
</dbReference>
<proteinExistence type="predicted"/>
<keyword evidence="2" id="KW-0808">Transferase</keyword>
<accession>A0A3G5A4I1</accession>
<keyword evidence="2" id="KW-0418">Kinase</keyword>
<dbReference type="GO" id="GO:0005524">
    <property type="term" value="F:ATP binding"/>
    <property type="evidence" value="ECO:0007669"/>
    <property type="project" value="InterPro"/>
</dbReference>
<dbReference type="InterPro" id="IPR011009">
    <property type="entry name" value="Kinase-like_dom_sf"/>
</dbReference>
<dbReference type="SUPFAM" id="SSF56112">
    <property type="entry name" value="Protein kinase-like (PK-like)"/>
    <property type="match status" value="1"/>
</dbReference>
<dbReference type="Gene3D" id="1.10.510.10">
    <property type="entry name" value="Transferase(Phosphotransferase) domain 1"/>
    <property type="match status" value="1"/>
</dbReference>
<dbReference type="PROSITE" id="PS50011">
    <property type="entry name" value="PROTEIN_KINASE_DOM"/>
    <property type="match status" value="1"/>
</dbReference>
<reference evidence="2" key="1">
    <citation type="submission" date="2018-10" db="EMBL/GenBank/DDBJ databases">
        <title>Hidden diversity of soil giant viruses.</title>
        <authorList>
            <person name="Schulz F."/>
            <person name="Alteio L."/>
            <person name="Goudeau D."/>
            <person name="Ryan E.M."/>
            <person name="Malmstrom R.R."/>
            <person name="Blanchard J."/>
            <person name="Woyke T."/>
        </authorList>
    </citation>
    <scope>NUCLEOTIDE SEQUENCE</scope>
    <source>
        <strain evidence="2">HOV1</strain>
    </source>
</reference>
<dbReference type="InterPro" id="IPR000719">
    <property type="entry name" value="Prot_kinase_dom"/>
</dbReference>
<sequence>DPMINFDSTATENFLSTNLNNANNEDSDSDDYSNDARYVLGKKTYDFQNIINQIGGRLLYIKSGSSGHTFKGIVIENGVNINYAVKVVGYPKNDRYGDINNIKRPENAELMMIKALSYFVVKKQTPHIVLPIGTFNTSIKPFLNLVKDKVIVDEDKKKYIEFVERYNNGELYDYVSILISEWANRGDLLDFIRKNYKEFKLIHWKVFFFQIISVLAVIQSKYPSFRHNDLKANNILVHKVSQRGTLFSYTVNRCKYVVPSIGYLIKLWDFDFACIPGIIDNTKVSVKWTDKINVKPEQNRYYDMHYFFNTLIKKGFFPQFMEEDCIPKEAKDFVNRIVPRKLQHGEYVATRGRIMINAEYMIPDNVLKNDPFFEEFRNSTFKKKNKPMEKKLNTKKTINLNLSPIDKKYILDSD</sequence>
<evidence type="ECO:0000313" key="2">
    <source>
        <dbReference type="EMBL" id="AYV82156.1"/>
    </source>
</evidence>
<evidence type="ECO:0000259" key="1">
    <source>
        <dbReference type="PROSITE" id="PS50011"/>
    </source>
</evidence>
<organism evidence="2">
    <name type="scientific">Homavirus sp</name>
    <dbReference type="NCBI Taxonomy" id="2487769"/>
    <lineage>
        <taxon>Viruses</taxon>
        <taxon>Varidnaviria</taxon>
        <taxon>Bamfordvirae</taxon>
        <taxon>Nucleocytoviricota</taxon>
        <taxon>Megaviricetes</taxon>
        <taxon>Imitervirales</taxon>
        <taxon>Mimiviridae</taxon>
        <taxon>Klosneuvirinae</taxon>
    </lineage>
</organism>
<dbReference type="EMBL" id="MK072342">
    <property type="protein sequence ID" value="AYV82156.1"/>
    <property type="molecule type" value="Genomic_DNA"/>
</dbReference>
<feature type="non-terminal residue" evidence="2">
    <location>
        <position position="1"/>
    </location>
</feature>
<protein>
    <submittedName>
        <fullName evidence="2">Serine/threonine protein kinase</fullName>
    </submittedName>
</protein>
<dbReference type="InterPro" id="IPR008271">
    <property type="entry name" value="Ser/Thr_kinase_AS"/>
</dbReference>
<gene>
    <name evidence="2" type="ORF">Homavirus11_12</name>
</gene>
<dbReference type="GO" id="GO:0004674">
    <property type="term" value="F:protein serine/threonine kinase activity"/>
    <property type="evidence" value="ECO:0007669"/>
    <property type="project" value="UniProtKB-KW"/>
</dbReference>